<dbReference type="AlphaFoldDB" id="A0A0F9RHJ3"/>
<comment type="caution">
    <text evidence="2">The sequence shown here is derived from an EMBL/GenBank/DDBJ whole genome shotgun (WGS) entry which is preliminary data.</text>
</comment>
<proteinExistence type="predicted"/>
<reference evidence="2" key="1">
    <citation type="journal article" date="2015" name="Nature">
        <title>Complex archaea that bridge the gap between prokaryotes and eukaryotes.</title>
        <authorList>
            <person name="Spang A."/>
            <person name="Saw J.H."/>
            <person name="Jorgensen S.L."/>
            <person name="Zaremba-Niedzwiedzka K."/>
            <person name="Martijn J."/>
            <person name="Lind A.E."/>
            <person name="van Eijk R."/>
            <person name="Schleper C."/>
            <person name="Guy L."/>
            <person name="Ettema T.J."/>
        </authorList>
    </citation>
    <scope>NUCLEOTIDE SEQUENCE</scope>
</reference>
<sequence length="259" mass="30146">MFHVELTAFERIVVYLVMSLIGLFGIYIVFIIIDMIKNRSNKKAIKKVKPKEKIKSIKHIASKQVKKETDSIIKKAVLFKKPKLFDPLSWTSLKLWKNFIMDRLKLHKTVLIHMELNNGNWRSFLVVPEDGGFRYGKNFYSLDPDPDMKVYNMDAKHYQYWFHEAYSLPIKYKLPVQDVQKLFTVGEPKEIELSTNPSVLRKLIDSDMAEGVLSGTELHAFFKRVQVMIFIVMIIVALIFMFVLWQSGVLDNLAQIGKG</sequence>
<keyword evidence="1" id="KW-1133">Transmembrane helix</keyword>
<organism evidence="2">
    <name type="scientific">marine sediment metagenome</name>
    <dbReference type="NCBI Taxonomy" id="412755"/>
    <lineage>
        <taxon>unclassified sequences</taxon>
        <taxon>metagenomes</taxon>
        <taxon>ecological metagenomes</taxon>
    </lineage>
</organism>
<feature type="transmembrane region" description="Helical" evidence="1">
    <location>
        <begin position="227"/>
        <end position="245"/>
    </location>
</feature>
<protein>
    <submittedName>
        <fullName evidence="2">Uncharacterized protein</fullName>
    </submittedName>
</protein>
<dbReference type="EMBL" id="LAZR01000864">
    <property type="protein sequence ID" value="KKN55960.1"/>
    <property type="molecule type" value="Genomic_DNA"/>
</dbReference>
<name>A0A0F9RHJ3_9ZZZZ</name>
<keyword evidence="1" id="KW-0812">Transmembrane</keyword>
<evidence type="ECO:0000313" key="2">
    <source>
        <dbReference type="EMBL" id="KKN55960.1"/>
    </source>
</evidence>
<evidence type="ECO:0000256" key="1">
    <source>
        <dbReference type="SAM" id="Phobius"/>
    </source>
</evidence>
<accession>A0A0F9RHJ3</accession>
<keyword evidence="1" id="KW-0472">Membrane</keyword>
<feature type="transmembrane region" description="Helical" evidence="1">
    <location>
        <begin position="12"/>
        <end position="33"/>
    </location>
</feature>
<gene>
    <name evidence="2" type="ORF">LCGC14_0577020</name>
</gene>